<feature type="chain" id="PRO_5020037805" evidence="7">
    <location>
        <begin position="18"/>
        <end position="649"/>
    </location>
</feature>
<evidence type="ECO:0000256" key="2">
    <source>
        <dbReference type="ARBA" id="ARBA00022670"/>
    </source>
</evidence>
<feature type="signal peptide" evidence="7">
    <location>
        <begin position="1"/>
        <end position="17"/>
    </location>
</feature>
<comment type="caution">
    <text evidence="9">The sequence shown here is derived from an EMBL/GenBank/DDBJ whole genome shotgun (WGS) entry which is preliminary data.</text>
</comment>
<sequence length="649" mass="68266">MKFTLVVVLVALGVVLGEEVATPEPITLSYHETIGIPEAARIKAAEEAAIYDPSRIVGGSAAWLGQFPYQAGLVITLTTGSTSACGACLLTNNRLVTAAHCWRDRNNQARQFEVVLGSIRLFSGGTRITTTAVTMHQNYNVNNLNNDVAMITISWVNYSNTINRIALPSGTLINNNFAGTWAVASGFGLTSDSAVINNNSFLSHVQLQVITNAVCQQTFGSSIIASTLCTSSAGGRSTCGGDSGGPLAINSGGQNVLIGVVSFGAERGCQLGFPAGFARVTSFLSWIQARLIKRVEAEVEISIKYLGKRDRTHQRLDGLCRGSIKALPASWADIEFLNTTAKSEIENEIGIRNGIGTSVGVDSVTEIGPGGVVLGEEVATPEPITLSYHETIGIPEATRIKAAEEAASYDSSRIVSGSAAWLGQFPYQAGLVITLTTGSTSACGACLLTNNRLVTAAHCWRDSRNQARQFVVVLGSIRLFSGGTRITTTAVTMHQNYNVNNLNNDVAMITISWVNYSNAINRIALPSGTLINNNFAGFWAVASGFGRTSDAAVINNNSFLSHVQLQVITNAVCQQSFGSTIIASTLCTSGAGGRGTCGGDSGGPLAISSGGQNVLIGVVSFVAERGCQLGFPAGFARVTSFLSWIQARL</sequence>
<dbReference type="PROSITE" id="PS00135">
    <property type="entry name" value="TRYPSIN_SER"/>
    <property type="match status" value="2"/>
</dbReference>
<keyword evidence="7" id="KW-0732">Signal</keyword>
<name>A0A4C1VYW2_EUMVA</name>
<dbReference type="Proteomes" id="UP000299102">
    <property type="component" value="Unassembled WGS sequence"/>
</dbReference>
<evidence type="ECO:0000256" key="1">
    <source>
        <dbReference type="ARBA" id="ARBA00007664"/>
    </source>
</evidence>
<dbReference type="PRINTS" id="PR00722">
    <property type="entry name" value="CHYMOTRYPSIN"/>
</dbReference>
<dbReference type="PROSITE" id="PS50240">
    <property type="entry name" value="TRYPSIN_DOM"/>
    <property type="match status" value="2"/>
</dbReference>
<dbReference type="InterPro" id="IPR043504">
    <property type="entry name" value="Peptidase_S1_PA_chymotrypsin"/>
</dbReference>
<dbReference type="EMBL" id="BGZK01000442">
    <property type="protein sequence ID" value="GBP43780.1"/>
    <property type="molecule type" value="Genomic_DNA"/>
</dbReference>
<dbReference type="CDD" id="cd00190">
    <property type="entry name" value="Tryp_SPc"/>
    <property type="match status" value="2"/>
</dbReference>
<comment type="similarity">
    <text evidence="1">Belongs to the peptidase S1 family.</text>
</comment>
<dbReference type="GO" id="GO:0006508">
    <property type="term" value="P:proteolysis"/>
    <property type="evidence" value="ECO:0007669"/>
    <property type="project" value="UniProtKB-KW"/>
</dbReference>
<feature type="domain" description="Peptidase S1" evidence="8">
    <location>
        <begin position="414"/>
        <end position="649"/>
    </location>
</feature>
<dbReference type="AlphaFoldDB" id="A0A4C1VYW2"/>
<keyword evidence="10" id="KW-1185">Reference proteome</keyword>
<evidence type="ECO:0000256" key="7">
    <source>
        <dbReference type="SAM" id="SignalP"/>
    </source>
</evidence>
<gene>
    <name evidence="9" type="ORF">EVAR_28956_1</name>
</gene>
<reference evidence="9 10" key="1">
    <citation type="journal article" date="2019" name="Commun. Biol.">
        <title>The bagworm genome reveals a unique fibroin gene that provides high tensile strength.</title>
        <authorList>
            <person name="Kono N."/>
            <person name="Nakamura H."/>
            <person name="Ohtoshi R."/>
            <person name="Tomita M."/>
            <person name="Numata K."/>
            <person name="Arakawa K."/>
        </authorList>
    </citation>
    <scope>NUCLEOTIDE SEQUENCE [LARGE SCALE GENOMIC DNA]</scope>
</reference>
<dbReference type="InterPro" id="IPR009003">
    <property type="entry name" value="Peptidase_S1_PA"/>
</dbReference>
<keyword evidence="5" id="KW-1015">Disulfide bond</keyword>
<evidence type="ECO:0000256" key="5">
    <source>
        <dbReference type="ARBA" id="ARBA00023157"/>
    </source>
</evidence>
<dbReference type="Pfam" id="PF00089">
    <property type="entry name" value="Trypsin"/>
    <property type="match status" value="2"/>
</dbReference>
<organism evidence="9 10">
    <name type="scientific">Eumeta variegata</name>
    <name type="common">Bagworm moth</name>
    <name type="synonym">Eumeta japonica</name>
    <dbReference type="NCBI Taxonomy" id="151549"/>
    <lineage>
        <taxon>Eukaryota</taxon>
        <taxon>Metazoa</taxon>
        <taxon>Ecdysozoa</taxon>
        <taxon>Arthropoda</taxon>
        <taxon>Hexapoda</taxon>
        <taxon>Insecta</taxon>
        <taxon>Pterygota</taxon>
        <taxon>Neoptera</taxon>
        <taxon>Endopterygota</taxon>
        <taxon>Lepidoptera</taxon>
        <taxon>Glossata</taxon>
        <taxon>Ditrysia</taxon>
        <taxon>Tineoidea</taxon>
        <taxon>Psychidae</taxon>
        <taxon>Oiketicinae</taxon>
        <taxon>Eumeta</taxon>
    </lineage>
</organism>
<dbReference type="PANTHER" id="PTHR24276:SF91">
    <property type="entry name" value="AT26814P-RELATED"/>
    <property type="match status" value="1"/>
</dbReference>
<dbReference type="InterPro" id="IPR050430">
    <property type="entry name" value="Peptidase_S1"/>
</dbReference>
<dbReference type="InterPro" id="IPR001254">
    <property type="entry name" value="Trypsin_dom"/>
</dbReference>
<keyword evidence="3 6" id="KW-0378">Hydrolase</keyword>
<evidence type="ECO:0000313" key="9">
    <source>
        <dbReference type="EMBL" id="GBP43780.1"/>
    </source>
</evidence>
<dbReference type="SMART" id="SM00020">
    <property type="entry name" value="Tryp_SPc"/>
    <property type="match status" value="2"/>
</dbReference>
<evidence type="ECO:0000256" key="3">
    <source>
        <dbReference type="ARBA" id="ARBA00022801"/>
    </source>
</evidence>
<proteinExistence type="inferred from homology"/>
<evidence type="ECO:0000256" key="4">
    <source>
        <dbReference type="ARBA" id="ARBA00022825"/>
    </source>
</evidence>
<dbReference type="PANTHER" id="PTHR24276">
    <property type="entry name" value="POLYSERASE-RELATED"/>
    <property type="match status" value="1"/>
</dbReference>
<dbReference type="InterPro" id="IPR018114">
    <property type="entry name" value="TRYPSIN_HIS"/>
</dbReference>
<dbReference type="InterPro" id="IPR001314">
    <property type="entry name" value="Peptidase_S1A"/>
</dbReference>
<dbReference type="OrthoDB" id="5565075at2759"/>
<feature type="domain" description="Peptidase S1" evidence="8">
    <location>
        <begin position="56"/>
        <end position="292"/>
    </location>
</feature>
<dbReference type="Gene3D" id="2.40.10.10">
    <property type="entry name" value="Trypsin-like serine proteases"/>
    <property type="match status" value="4"/>
</dbReference>
<evidence type="ECO:0000259" key="8">
    <source>
        <dbReference type="PROSITE" id="PS50240"/>
    </source>
</evidence>
<evidence type="ECO:0000256" key="6">
    <source>
        <dbReference type="RuleBase" id="RU363034"/>
    </source>
</evidence>
<dbReference type="GO" id="GO:0004252">
    <property type="term" value="F:serine-type endopeptidase activity"/>
    <property type="evidence" value="ECO:0007669"/>
    <property type="project" value="InterPro"/>
</dbReference>
<protein>
    <submittedName>
        <fullName evidence="9">Collagenase</fullName>
    </submittedName>
</protein>
<accession>A0A4C1VYW2</accession>
<keyword evidence="4 6" id="KW-0720">Serine protease</keyword>
<evidence type="ECO:0000313" key="10">
    <source>
        <dbReference type="Proteomes" id="UP000299102"/>
    </source>
</evidence>
<keyword evidence="2 6" id="KW-0645">Protease</keyword>
<dbReference type="PROSITE" id="PS00134">
    <property type="entry name" value="TRYPSIN_HIS"/>
    <property type="match status" value="2"/>
</dbReference>
<dbReference type="SUPFAM" id="SSF50494">
    <property type="entry name" value="Trypsin-like serine proteases"/>
    <property type="match status" value="2"/>
</dbReference>
<dbReference type="InterPro" id="IPR033116">
    <property type="entry name" value="TRYPSIN_SER"/>
</dbReference>
<dbReference type="STRING" id="151549.A0A4C1VYW2"/>